<evidence type="ECO:0000313" key="2">
    <source>
        <dbReference type="EMBL" id="KAG0008619.1"/>
    </source>
</evidence>
<comment type="caution">
    <text evidence="2">The sequence shown here is derived from an EMBL/GenBank/DDBJ whole genome shotgun (WGS) entry which is preliminary data.</text>
</comment>
<dbReference type="PROSITE" id="PS50097">
    <property type="entry name" value="BTB"/>
    <property type="match status" value="1"/>
</dbReference>
<dbReference type="GO" id="GO:0030544">
    <property type="term" value="F:Hsp70 protein binding"/>
    <property type="evidence" value="ECO:0007669"/>
    <property type="project" value="TreeGrafter"/>
</dbReference>
<dbReference type="NCBIfam" id="NF047352">
    <property type="entry name" value="P_loop_sacsin"/>
    <property type="match status" value="1"/>
</dbReference>
<dbReference type="InterPro" id="IPR058210">
    <property type="entry name" value="SACS/Nov_dom"/>
</dbReference>
<dbReference type="PANTHER" id="PTHR15600">
    <property type="entry name" value="SACSIN"/>
    <property type="match status" value="1"/>
</dbReference>
<dbReference type="Gene3D" id="3.30.710.10">
    <property type="entry name" value="Potassium Channel Kv1.1, Chain A"/>
    <property type="match status" value="1"/>
</dbReference>
<dbReference type="Pfam" id="PF25794">
    <property type="entry name" value="SACS"/>
    <property type="match status" value="1"/>
</dbReference>
<dbReference type="InterPro" id="IPR036890">
    <property type="entry name" value="HATPase_C_sf"/>
</dbReference>
<dbReference type="PANTHER" id="PTHR15600:SF42">
    <property type="entry name" value="SACSIN"/>
    <property type="match status" value="1"/>
</dbReference>
<reference evidence="2" key="1">
    <citation type="journal article" date="2020" name="Fungal Divers.">
        <title>Resolving the Mortierellaceae phylogeny through synthesis of multi-gene phylogenetics and phylogenomics.</title>
        <authorList>
            <person name="Vandepol N."/>
            <person name="Liber J."/>
            <person name="Desiro A."/>
            <person name="Na H."/>
            <person name="Kennedy M."/>
            <person name="Barry K."/>
            <person name="Grigoriev I.V."/>
            <person name="Miller A.N."/>
            <person name="O'Donnell K."/>
            <person name="Stajich J.E."/>
            <person name="Bonito G."/>
        </authorList>
    </citation>
    <scope>NUCLEOTIDE SEQUENCE</scope>
    <source>
        <strain evidence="2">NRRL 2769</strain>
    </source>
</reference>
<dbReference type="InterPro" id="IPR000210">
    <property type="entry name" value="BTB/POZ_dom"/>
</dbReference>
<dbReference type="SUPFAM" id="SSF54695">
    <property type="entry name" value="POZ domain"/>
    <property type="match status" value="1"/>
</dbReference>
<proteinExistence type="predicted"/>
<dbReference type="Proteomes" id="UP000703661">
    <property type="component" value="Unassembled WGS sequence"/>
</dbReference>
<name>A0A9P6SX26_9FUNG</name>
<dbReference type="EMBL" id="JAAAID010001849">
    <property type="protein sequence ID" value="KAG0008619.1"/>
    <property type="molecule type" value="Genomic_DNA"/>
</dbReference>
<organism evidence="2 3">
    <name type="scientific">Entomortierella chlamydospora</name>
    <dbReference type="NCBI Taxonomy" id="101097"/>
    <lineage>
        <taxon>Eukaryota</taxon>
        <taxon>Fungi</taxon>
        <taxon>Fungi incertae sedis</taxon>
        <taxon>Mucoromycota</taxon>
        <taxon>Mortierellomycotina</taxon>
        <taxon>Mortierellomycetes</taxon>
        <taxon>Mortierellales</taxon>
        <taxon>Mortierellaceae</taxon>
        <taxon>Entomortierella</taxon>
    </lineage>
</organism>
<accession>A0A9P6SX26</accession>
<evidence type="ECO:0000259" key="1">
    <source>
        <dbReference type="PROSITE" id="PS50097"/>
    </source>
</evidence>
<dbReference type="SMART" id="SM00225">
    <property type="entry name" value="BTB"/>
    <property type="match status" value="1"/>
</dbReference>
<gene>
    <name evidence="2" type="ORF">BGZ80_003236</name>
</gene>
<dbReference type="Pfam" id="PF00651">
    <property type="entry name" value="BTB"/>
    <property type="match status" value="1"/>
</dbReference>
<dbReference type="SUPFAM" id="SSF55874">
    <property type="entry name" value="ATPase domain of HSP90 chaperone/DNA topoisomerase II/histidine kinase"/>
    <property type="match status" value="1"/>
</dbReference>
<evidence type="ECO:0000313" key="3">
    <source>
        <dbReference type="Proteomes" id="UP000703661"/>
    </source>
</evidence>
<dbReference type="InterPro" id="IPR011333">
    <property type="entry name" value="SKP1/BTB/POZ_sf"/>
</dbReference>
<sequence length="1950" mass="221920">MLEHLTKLANIPVVRESGYWVEILRHLEEYSESEWDAIVEKFCEKYHVHCKDYDFASIMVDLPFVRATGPRQGKSGFRPTSQLRLSPRKIVIPSFSPFFADDEIVFPYGVYAKPSILGVLTEISIRSTFNANFILDRVEKLSRYTKANGAQSVRHVLLDFYARLNAAFSNKLRSSKLQDSLRRRPWILADKSPEGKQQCYSSVECRPESEKALLGSEMPLSQFQFTNQTLIECMGWDQPPPLDKVLANFLILIDQANLGSHNGGSKPDEVKFIAIYRYLMGQTKDLRALSIMKETLDSLHWILVNGKLYPVSRVTLSMAFNLAPHFVQIKSVGLDDLFIAMGVRRTVGQTDLEGIISEIGSQYRKGESLSGTDAELVIELLKRIAADGVYWSSELLILTQDNKLRKITEVVYDDLTDKSAISLEEDDVQYTFANGKIGIFVASTLQIPMYSARYWNDQRDSTFEPWAQEEDIVARIGSVLNDYDPSSIFVEFLQNAADAGATKCSFMLDQRSFGKNKVLSKEMAAWQGPALIIYNDAEFTESDFKALSKLGEGNKRGDSSKIGRHGLGFNSVYHFTDVPSVVSGSYIGFFDPHRDYLPKVRTTDGLVGQGGTRSNFLKLRGDTISDQLQPYKDLFGCDMKSYFKGTIFRIPLRTADTHMRSSGKSIINSHWTLSDMHDMLRKWVDDAKVGMLFLDTIKGIEITTISNDPSDEHKFTWLAEKSFASDKPHRDRAICEGNDASTSTQIADIRTTSSAVALRDSQRWLIHTDLEYPDDVLQSMKDLASNNRWYSHRGIAIPISWKSKEGPFNGRLFTHLPTPIVTGIPFHIHGGFALTSNRKSLAGGTDHASPQYKWNEFMMHHLLPQSSMTALEKFLIYLFWGLIKGSPKVREIDNATVSYFRYWPTKTRPDFESFVRWFSRNTYYHPVYPVYVLNQDVHVRFMAGHDVTFPELHGAPKSMEFMIRGHMRKKDVAISECPPPIQVRLRNDWKLEPSLNFEAINEDCVRKLIKDEPEFIKKFVKIEDIRWVLEYTLKTILEPKKPPKVPVASLPLLPLMNKTWKPLAPSSACHAAKPEMKELINGGEYLIDESIFRNPVLSTQNGENVTISKLEAIYKRLTSDTIYGVTQLPPAKFVAIFNYENPNGATDDQREKLWRIMEKSKDLEAYGELPILKTLNGDLIPLKCCKNGIEVSRLKPQTKRQMEKISSLMDDLGLIVFDANANKRHPYLIDPAREFTDTMILICISRRCQEWPEGRGVTTEEAEVLREMIRSDNDLSNRDATPLGILRIWPSWNLISNRASHLIPARGSFFIEGNYNLENLGDNSDVIQSTYSKHFGAMGANSLNVVTAAELRVMPRLLSDNLRCSNSQTKSAYIRMISDILKVANGKKGLQARNFLLTGRFILAQDGTFHIGREFFDPMDELCATVFSDEPSRFPDIQVWQAMGGSAKKQLFGIRDRGSSGVIRECAQYMLRLTSVYSTSSSPLIQTKASALVRHIYQNCEDVDWMSPEWKIVPAEVTQGSPYNEYLPDLPEYLSFSEIVDPSYRDICWTQCAFFPENLKPSNAFKARFQSVGKPKLQAVINHLSVLADELAKTWVSFDQQPILKMSLFKVYKFLDEFSEKGPSNAALLKRELTTQLHVPYILNGDDKDPSLEESWLWPGQLMLDIDNDIERHQVVHRKLKSVRGFLVAAGVEQMKAVEGRVEVPEGRRKGDIEARLLNCFESQDKHNGFMDILFQFDNRKQILAHKFMLVHANEYFATRFTGAWADYTTRDPLNPGVEVIDLSNLDGDETFEAFWGLLYYFYTDNLIHTNGPPVPSPVGTTSSQNNVDILRDRVQYLMELLCLADQYQTKRLKALIAMEVVSGYKVLHSNVFSVRKFAMLYNSRDIKEHCEKYLKMNSSSVGTYLRGELQVYTQSLMELTSNSDGAQRAELALEIKEFEDNLKELDELS</sequence>
<keyword evidence="3" id="KW-1185">Reference proteome</keyword>
<dbReference type="InterPro" id="IPR052972">
    <property type="entry name" value="Sacsin_chaperone_reg"/>
</dbReference>
<feature type="domain" description="BTB" evidence="1">
    <location>
        <begin position="1731"/>
        <end position="1811"/>
    </location>
</feature>
<protein>
    <recommendedName>
        <fullName evidence="1">BTB domain-containing protein</fullName>
    </recommendedName>
</protein>